<feature type="compositionally biased region" description="Acidic residues" evidence="4">
    <location>
        <begin position="125"/>
        <end position="155"/>
    </location>
</feature>
<reference evidence="5 6" key="1">
    <citation type="journal article" date="2019" name="Genome Biol. Evol.">
        <title>Insights into the evolution of the New World diploid cottons (Gossypium, subgenus Houzingenia) based on genome sequencing.</title>
        <authorList>
            <person name="Grover C.E."/>
            <person name="Arick M.A. 2nd"/>
            <person name="Thrash A."/>
            <person name="Conover J.L."/>
            <person name="Sanders W.S."/>
            <person name="Peterson D.G."/>
            <person name="Frelichowski J.E."/>
            <person name="Scheffler J.A."/>
            <person name="Scheffler B.E."/>
            <person name="Wendel J.F."/>
        </authorList>
    </citation>
    <scope>NUCLEOTIDE SEQUENCE [LARGE SCALE GENOMIC DNA]</scope>
    <source>
        <strain evidence="5">157</strain>
        <tissue evidence="5">Leaf</tissue>
    </source>
</reference>
<dbReference type="Proteomes" id="UP000593572">
    <property type="component" value="Unassembled WGS sequence"/>
</dbReference>
<dbReference type="SUPFAM" id="SSF143113">
    <property type="entry name" value="NAP-like"/>
    <property type="match status" value="1"/>
</dbReference>
<evidence type="ECO:0000256" key="1">
    <source>
        <dbReference type="ARBA" id="ARBA00009947"/>
    </source>
</evidence>
<feature type="region of interest" description="Disordered" evidence="4">
    <location>
        <begin position="122"/>
        <end position="181"/>
    </location>
</feature>
<evidence type="ECO:0000256" key="4">
    <source>
        <dbReference type="SAM" id="MobiDB-lite"/>
    </source>
</evidence>
<comment type="similarity">
    <text evidence="1 3">Belongs to the nucleosome assembly protein (NAP) family.</text>
</comment>
<evidence type="ECO:0000313" key="5">
    <source>
        <dbReference type="EMBL" id="MBA0547693.1"/>
    </source>
</evidence>
<dbReference type="AlphaFoldDB" id="A0A7J8L5I9"/>
<protein>
    <submittedName>
        <fullName evidence="5">Uncharacterized protein</fullName>
    </submittedName>
</protein>
<dbReference type="PANTHER" id="PTHR11875">
    <property type="entry name" value="TESTIS-SPECIFIC Y-ENCODED PROTEIN"/>
    <property type="match status" value="1"/>
</dbReference>
<keyword evidence="6" id="KW-1185">Reference proteome</keyword>
<name>A0A7J8L5I9_9ROSI</name>
<proteinExistence type="inferred from homology"/>
<dbReference type="GO" id="GO:0042393">
    <property type="term" value="F:histone binding"/>
    <property type="evidence" value="ECO:0007669"/>
    <property type="project" value="UniProtKB-ARBA"/>
</dbReference>
<dbReference type="Pfam" id="PF00956">
    <property type="entry name" value="NAP"/>
    <property type="match status" value="1"/>
</dbReference>
<evidence type="ECO:0000256" key="3">
    <source>
        <dbReference type="RuleBase" id="RU003876"/>
    </source>
</evidence>
<dbReference type="GO" id="GO:0000724">
    <property type="term" value="P:double-strand break repair via homologous recombination"/>
    <property type="evidence" value="ECO:0007669"/>
    <property type="project" value="UniProtKB-ARBA"/>
</dbReference>
<evidence type="ECO:0000313" key="6">
    <source>
        <dbReference type="Proteomes" id="UP000593572"/>
    </source>
</evidence>
<evidence type="ECO:0000256" key="2">
    <source>
        <dbReference type="ARBA" id="ARBA00023186"/>
    </source>
</evidence>
<comment type="caution">
    <text evidence="5">The sequence shown here is derived from an EMBL/GenBank/DDBJ whole genome shotgun (WGS) entry which is preliminary data.</text>
</comment>
<keyword evidence="2" id="KW-0143">Chaperone</keyword>
<dbReference type="Gene3D" id="3.30.1120.90">
    <property type="entry name" value="Nucleosome assembly protein"/>
    <property type="match status" value="1"/>
</dbReference>
<dbReference type="InterPro" id="IPR037231">
    <property type="entry name" value="NAP-like_sf"/>
</dbReference>
<sequence>MIDEDEPILEKAIGTEIEWYPGKCLTQKILKKKPKKGSKNAKPITKTEDCESFFNFFNPPEVPDDDEDIDEDTAEELQNQMEQDYDIGCILVSAFLSLKSTIRDKIIPHAVSWFTGEAIQGDGLEIVDEDEDDDVDEDEDDEDEDEDDDDEDDEESKTKKKSGRAQGDGQQGERPPDCKQQ</sequence>
<dbReference type="InterPro" id="IPR002164">
    <property type="entry name" value="NAP_family"/>
</dbReference>
<dbReference type="GO" id="GO:0005634">
    <property type="term" value="C:nucleus"/>
    <property type="evidence" value="ECO:0007669"/>
    <property type="project" value="InterPro"/>
</dbReference>
<gene>
    <name evidence="5" type="ORF">Golob_018840</name>
</gene>
<dbReference type="GO" id="GO:0006334">
    <property type="term" value="P:nucleosome assembly"/>
    <property type="evidence" value="ECO:0007669"/>
    <property type="project" value="InterPro"/>
</dbReference>
<accession>A0A7J8L5I9</accession>
<organism evidence="5 6">
    <name type="scientific">Gossypium lobatum</name>
    <dbReference type="NCBI Taxonomy" id="34289"/>
    <lineage>
        <taxon>Eukaryota</taxon>
        <taxon>Viridiplantae</taxon>
        <taxon>Streptophyta</taxon>
        <taxon>Embryophyta</taxon>
        <taxon>Tracheophyta</taxon>
        <taxon>Spermatophyta</taxon>
        <taxon>Magnoliopsida</taxon>
        <taxon>eudicotyledons</taxon>
        <taxon>Gunneridae</taxon>
        <taxon>Pentapetalae</taxon>
        <taxon>rosids</taxon>
        <taxon>malvids</taxon>
        <taxon>Malvales</taxon>
        <taxon>Malvaceae</taxon>
        <taxon>Malvoideae</taxon>
        <taxon>Gossypium</taxon>
    </lineage>
</organism>
<dbReference type="EMBL" id="JABEZX010000001">
    <property type="protein sequence ID" value="MBA0547693.1"/>
    <property type="molecule type" value="Genomic_DNA"/>
</dbReference>